<feature type="domain" description="Serine dehydratase beta chain" evidence="14">
    <location>
        <begin position="3"/>
        <end position="59"/>
    </location>
</feature>
<dbReference type="InterPro" id="IPR051318">
    <property type="entry name" value="Fe-S_L-Ser"/>
</dbReference>
<dbReference type="AlphaFoldDB" id="A0A9D1HLQ1"/>
<dbReference type="PANTHER" id="PTHR30182">
    <property type="entry name" value="L-SERINE DEHYDRATASE"/>
    <property type="match status" value="1"/>
</dbReference>
<proteinExistence type="inferred from homology"/>
<evidence type="ECO:0000259" key="13">
    <source>
        <dbReference type="Pfam" id="PF03313"/>
    </source>
</evidence>
<dbReference type="Gene3D" id="3.30.1330.90">
    <property type="entry name" value="D-3-phosphoglycerate dehydrogenase, domain 3"/>
    <property type="match status" value="2"/>
</dbReference>
<comment type="cofactor">
    <cofactor evidence="1">
        <name>[4Fe-4S] cluster</name>
        <dbReference type="ChEBI" id="CHEBI:49883"/>
    </cofactor>
</comment>
<reference evidence="15" key="2">
    <citation type="journal article" date="2021" name="PeerJ">
        <title>Extensive microbial diversity within the chicken gut microbiome revealed by metagenomics and culture.</title>
        <authorList>
            <person name="Gilroy R."/>
            <person name="Ravi A."/>
            <person name="Getino M."/>
            <person name="Pursley I."/>
            <person name="Horton D.L."/>
            <person name="Alikhan N.F."/>
            <person name="Baker D."/>
            <person name="Gharbi K."/>
            <person name="Hall N."/>
            <person name="Watson M."/>
            <person name="Adriaenssens E.M."/>
            <person name="Foster-Nyarko E."/>
            <person name="Jarju S."/>
            <person name="Secka A."/>
            <person name="Antonio M."/>
            <person name="Oren A."/>
            <person name="Chaudhuri R.R."/>
            <person name="La Ragione R."/>
            <person name="Hildebrand F."/>
            <person name="Pallen M.J."/>
        </authorList>
    </citation>
    <scope>NUCLEOTIDE SEQUENCE</scope>
    <source>
        <strain evidence="15">CHK195-11698</strain>
    </source>
</reference>
<evidence type="ECO:0000256" key="9">
    <source>
        <dbReference type="ARBA" id="ARBA00023014"/>
    </source>
</evidence>
<name>A0A9D1HLQ1_9FIRM</name>
<keyword evidence="8" id="KW-0408">Iron</keyword>
<dbReference type="GO" id="GO:0046872">
    <property type="term" value="F:metal ion binding"/>
    <property type="evidence" value="ECO:0007669"/>
    <property type="project" value="UniProtKB-KW"/>
</dbReference>
<evidence type="ECO:0000256" key="6">
    <source>
        <dbReference type="ARBA" id="ARBA00022485"/>
    </source>
</evidence>
<evidence type="ECO:0000256" key="7">
    <source>
        <dbReference type="ARBA" id="ARBA00022723"/>
    </source>
</evidence>
<evidence type="ECO:0000256" key="1">
    <source>
        <dbReference type="ARBA" id="ARBA00001966"/>
    </source>
</evidence>
<keyword evidence="6" id="KW-0004">4Fe-4S</keyword>
<keyword evidence="5" id="KW-0312">Gluconeogenesis</keyword>
<evidence type="ECO:0000256" key="11">
    <source>
        <dbReference type="ARBA" id="ARBA00041766"/>
    </source>
</evidence>
<gene>
    <name evidence="15" type="ORF">IAD15_01545</name>
</gene>
<evidence type="ECO:0000256" key="4">
    <source>
        <dbReference type="ARBA" id="ARBA00012093"/>
    </source>
</evidence>
<organism evidence="15 16">
    <name type="scientific">Candidatus Fimiplasma intestinipullorum</name>
    <dbReference type="NCBI Taxonomy" id="2840825"/>
    <lineage>
        <taxon>Bacteria</taxon>
        <taxon>Bacillati</taxon>
        <taxon>Bacillota</taxon>
        <taxon>Clostridia</taxon>
        <taxon>Eubacteriales</taxon>
        <taxon>Candidatus Fimiplasma</taxon>
    </lineage>
</organism>
<dbReference type="GO" id="GO:0003941">
    <property type="term" value="F:L-serine ammonia-lyase activity"/>
    <property type="evidence" value="ECO:0007669"/>
    <property type="project" value="UniProtKB-EC"/>
</dbReference>
<comment type="pathway">
    <text evidence="2">Carbohydrate biosynthesis; gluconeogenesis.</text>
</comment>
<evidence type="ECO:0000256" key="8">
    <source>
        <dbReference type="ARBA" id="ARBA00023004"/>
    </source>
</evidence>
<dbReference type="InterPro" id="IPR005131">
    <property type="entry name" value="Ser_deHydtase_bsu"/>
</dbReference>
<evidence type="ECO:0000313" key="15">
    <source>
        <dbReference type="EMBL" id="HIU12741.1"/>
    </source>
</evidence>
<protein>
    <recommendedName>
        <fullName evidence="4">L-serine ammonia-lyase</fullName>
        <ecNumber evidence="4">4.3.1.17</ecNumber>
    </recommendedName>
    <alternativeName>
        <fullName evidence="11">L-serine deaminase</fullName>
    </alternativeName>
</protein>
<feature type="domain" description="Serine dehydratase-like alpha subunit" evidence="13">
    <location>
        <begin position="143"/>
        <end position="393"/>
    </location>
</feature>
<reference evidence="15" key="1">
    <citation type="submission" date="2020-10" db="EMBL/GenBank/DDBJ databases">
        <authorList>
            <person name="Gilroy R."/>
        </authorList>
    </citation>
    <scope>NUCLEOTIDE SEQUENCE</scope>
    <source>
        <strain evidence="15">CHK195-11698</strain>
    </source>
</reference>
<evidence type="ECO:0000256" key="3">
    <source>
        <dbReference type="ARBA" id="ARBA00008636"/>
    </source>
</evidence>
<evidence type="ECO:0000256" key="10">
    <source>
        <dbReference type="ARBA" id="ARBA00023239"/>
    </source>
</evidence>
<keyword evidence="9" id="KW-0411">Iron-sulfur</keyword>
<accession>A0A9D1HLQ1</accession>
<keyword evidence="7" id="KW-0479">Metal-binding</keyword>
<dbReference type="InterPro" id="IPR029009">
    <property type="entry name" value="ASB_dom_sf"/>
</dbReference>
<dbReference type="EMBL" id="DVMJ01000009">
    <property type="protein sequence ID" value="HIU12741.1"/>
    <property type="molecule type" value="Genomic_DNA"/>
</dbReference>
<dbReference type="EC" id="4.3.1.17" evidence="4"/>
<evidence type="ECO:0000256" key="2">
    <source>
        <dbReference type="ARBA" id="ARBA00004742"/>
    </source>
</evidence>
<comment type="similarity">
    <text evidence="3">Belongs to the iron-sulfur dependent L-serine dehydratase family.</text>
</comment>
<evidence type="ECO:0000259" key="14">
    <source>
        <dbReference type="Pfam" id="PF03315"/>
    </source>
</evidence>
<comment type="caution">
    <text evidence="15">The sequence shown here is derived from an EMBL/GenBank/DDBJ whole genome shotgun (WGS) entry which is preliminary data.</text>
</comment>
<keyword evidence="10" id="KW-0456">Lyase</keyword>
<evidence type="ECO:0000313" key="16">
    <source>
        <dbReference type="Proteomes" id="UP000824175"/>
    </source>
</evidence>
<dbReference type="GO" id="GO:0006094">
    <property type="term" value="P:gluconeogenesis"/>
    <property type="evidence" value="ECO:0007669"/>
    <property type="project" value="UniProtKB-KW"/>
</dbReference>
<dbReference type="InterPro" id="IPR005130">
    <property type="entry name" value="Ser_deHydtase-like_asu"/>
</dbReference>
<dbReference type="Proteomes" id="UP000824175">
    <property type="component" value="Unassembled WGS sequence"/>
</dbReference>
<evidence type="ECO:0000256" key="5">
    <source>
        <dbReference type="ARBA" id="ARBA00022432"/>
    </source>
</evidence>
<dbReference type="PANTHER" id="PTHR30182:SF1">
    <property type="entry name" value="L-SERINE DEHYDRATASE 1"/>
    <property type="match status" value="1"/>
</dbReference>
<dbReference type="Pfam" id="PF03315">
    <property type="entry name" value="SDH_beta"/>
    <property type="match status" value="2"/>
</dbReference>
<dbReference type="GO" id="GO:0051539">
    <property type="term" value="F:4 iron, 4 sulfur cluster binding"/>
    <property type="evidence" value="ECO:0007669"/>
    <property type="project" value="UniProtKB-KW"/>
</dbReference>
<evidence type="ECO:0000256" key="12">
    <source>
        <dbReference type="ARBA" id="ARBA00049406"/>
    </source>
</evidence>
<dbReference type="SUPFAM" id="SSF143548">
    <property type="entry name" value="Serine metabolism enzymes domain"/>
    <property type="match status" value="1"/>
</dbReference>
<comment type="catalytic activity">
    <reaction evidence="12">
        <text>L-serine = pyruvate + NH4(+)</text>
        <dbReference type="Rhea" id="RHEA:19169"/>
        <dbReference type="ChEBI" id="CHEBI:15361"/>
        <dbReference type="ChEBI" id="CHEBI:28938"/>
        <dbReference type="ChEBI" id="CHEBI:33384"/>
        <dbReference type="EC" id="4.3.1.17"/>
    </reaction>
</comment>
<dbReference type="Pfam" id="PF03313">
    <property type="entry name" value="SDH_alpha"/>
    <property type="match status" value="1"/>
</dbReference>
<feature type="domain" description="Serine dehydratase beta chain" evidence="14">
    <location>
        <begin position="75"/>
        <end position="115"/>
    </location>
</feature>
<sequence length="400" mass="43845">MESIKELFKIGVGPSSSHTMGPQRICESIQKEVGEQATRYEVTLYGSLALTGKGHLTDYIIEKTLAPCPVSISWQIKALPAHPNGMMIVAYDKDDHELKRSVAYSIGGGSIVFENESFAKPRQYYPHQSIEAIENYLDDVGMDVYTYILQNEDEDFEDYLREVLKVMEESVERGLTTRGYLPGKLHLKRVAADLYEEAKKAKNERLLLTSFAYAVSEGNASGEKIVTAPTCGASGVLPALIYYCYRVQKMPESKILRALGIAGLFGNLIKTNATISGAEGGCQAEVGSAISMTAAAYASLLGLNLRQIEYAAEMGLEHQLGLTCDPVGGYVQIPCIERNGFGVLRAMDAAIYARELGKLRENRVSFDSVVRVMKNTGHDLNPAYRETSLGGLAKELVIDD</sequence>